<evidence type="ECO:0000259" key="5">
    <source>
        <dbReference type="Pfam" id="PF20694"/>
    </source>
</evidence>
<dbReference type="InterPro" id="IPR049341">
    <property type="entry name" value="TRADD-like_N"/>
</dbReference>
<feature type="coiled-coil region" evidence="3">
    <location>
        <begin position="791"/>
        <end position="871"/>
    </location>
</feature>
<dbReference type="InterPro" id="IPR032675">
    <property type="entry name" value="LRR_dom_sf"/>
</dbReference>
<feature type="compositionally biased region" description="Basic and acidic residues" evidence="4">
    <location>
        <begin position="1228"/>
        <end position="1241"/>
    </location>
</feature>
<gene>
    <name evidence="6" type="ORF">PMEA_00017936</name>
</gene>
<proteinExistence type="predicted"/>
<dbReference type="EMBL" id="CALNXJ010000031">
    <property type="protein sequence ID" value="CAH3137943.1"/>
    <property type="molecule type" value="Genomic_DNA"/>
</dbReference>
<dbReference type="Pfam" id="PF20706">
    <property type="entry name" value="GT4-conflict"/>
    <property type="match status" value="1"/>
</dbReference>
<dbReference type="Gene3D" id="3.40.50.2000">
    <property type="entry name" value="Glycogen Phosphorylase B"/>
    <property type="match status" value="1"/>
</dbReference>
<dbReference type="SUPFAM" id="SSF52047">
    <property type="entry name" value="RNI-like"/>
    <property type="match status" value="1"/>
</dbReference>
<organism evidence="6 7">
    <name type="scientific">Pocillopora meandrina</name>
    <dbReference type="NCBI Taxonomy" id="46732"/>
    <lineage>
        <taxon>Eukaryota</taxon>
        <taxon>Metazoa</taxon>
        <taxon>Cnidaria</taxon>
        <taxon>Anthozoa</taxon>
        <taxon>Hexacorallia</taxon>
        <taxon>Scleractinia</taxon>
        <taxon>Astrocoeniina</taxon>
        <taxon>Pocilloporidae</taxon>
        <taxon>Pocillopora</taxon>
    </lineage>
</organism>
<reference evidence="6 7" key="1">
    <citation type="submission" date="2022-05" db="EMBL/GenBank/DDBJ databases">
        <authorList>
            <consortium name="Genoscope - CEA"/>
            <person name="William W."/>
        </authorList>
    </citation>
    <scope>NUCLEOTIDE SEQUENCE [LARGE SCALE GENOMIC DNA]</scope>
</reference>
<keyword evidence="3" id="KW-0175">Coiled coil</keyword>
<dbReference type="Pfam" id="PF13516">
    <property type="entry name" value="LRR_6"/>
    <property type="match status" value="3"/>
</dbReference>
<keyword evidence="7" id="KW-1185">Reference proteome</keyword>
<evidence type="ECO:0000313" key="6">
    <source>
        <dbReference type="EMBL" id="CAH3137943.1"/>
    </source>
</evidence>
<feature type="region of interest" description="Disordered" evidence="4">
    <location>
        <begin position="1222"/>
        <end position="1241"/>
    </location>
</feature>
<dbReference type="Proteomes" id="UP001159428">
    <property type="component" value="Unassembled WGS sequence"/>
</dbReference>
<dbReference type="InterPro" id="IPR001611">
    <property type="entry name" value="Leu-rich_rpt"/>
</dbReference>
<sequence length="1241" mass="140397">MAKHPNVEVSVFLPRCSEEDKKDADSYNVKLIEAVKLPGLKPVLWLASVPDGHAMDCVVGHGVALGQQIPLLKKNPNYSHCKWIQVVHTAPEEIGMYKNISEGQQMQQTEIELCEMADQVVTIGLKLTEAYKNQLGKKDVFNLTPSILSEFSDVQQASDERRTFCALVIESGDSEDFDVKGYKIAAKAIANLKDKSYQLKFASKQSGKEDELKHKLLQCGIDHNQLIICSFDENRKTLANLFSMVDIVLLPSKTEGFGLSALKAISAGLPVLVSGNSGIAEALREVPNGSQCIVDSEDPADWARAIKVVRNKKRNVRLAEAEILRGNYLQQFSWEEHCDFLVTKMIKFDCYNLTGGEMNIKVDVDDLKPEEQNMQTGMLATESVRCQEVQQPMASATLTASGSVSYSKKDHLKAFEKEIFLLIVQNYLQTTPPQSPEEHNRFKEYMKEMKLIISDTSVGSLVITVKCESLMILEELWTDYSSGHLGEVVQNCFVTEKILKELNLAELRLKTTMDIEEYNACKMFFEKDALRGSTSESPQKKEQWEKSERKTKIMETAKLEGMLPLPGSSTFDPEEELVEPRLKRQRMEGSFPVLKFSTINLEGTLAHVRVELQRLEGTFFPPALLNADLEEKLKKLLTELERQRDTGSLPPTFSTIEVEVELDERLKKFQKWRIEGGSVPSNSRYILREDRILAASFSLFRSTSSTSESPQKKEQWEKSEQKTKIMETAKLEGTLPLIVVPTTGHGKEPEERWRRKGMLPLPGSSIFDLQEKLEELLMKLQIMKGSSSLPVTDLKEKLEQVFEEIRMLRMKGGFSVLEFSTIDLKKKLAELGMELQRLRMEGTLPPPELFTADLEDELQHLIRILEQREREEGSSRSLFSTFHTVHTLRKELEKVKMEALENAMYLTIRSGLAKFDVSLPEELQNYVSYLLDESAKLHLRKQVLQPPRALEELREAMDKGELKTFLTIHIREGAWQVVLLFTDELPKYKLPWDWCGIILFKDEDEEVSNEVIYSSTSGILNGWPTHYDPSLVTLCKAITNKDWKVTRLILSRSRIPDEGLKNLCTALTQSELYSLTLYDIGLQSQGLEHLCNALTSVNCRLTNLNVSSNQLGDNGLKHLCDALTSSNCALTKLIVGFNRLGDGGIKELSEVLTKGFCTLTSLDIRGNEFGDEGIKHLCRALTDTKCKLRSLNLRANSYVTDDGKKYLSQMLTGTDWEDEGALRLSRSTTKETKEQVSDTEP</sequence>
<dbReference type="SUPFAM" id="SSF53756">
    <property type="entry name" value="UDP-Glycosyltransferase/glycogen phosphorylase"/>
    <property type="match status" value="1"/>
</dbReference>
<evidence type="ECO:0000256" key="3">
    <source>
        <dbReference type="SAM" id="Coils"/>
    </source>
</evidence>
<evidence type="ECO:0000313" key="7">
    <source>
        <dbReference type="Proteomes" id="UP001159428"/>
    </source>
</evidence>
<evidence type="ECO:0000256" key="4">
    <source>
        <dbReference type="SAM" id="MobiDB-lite"/>
    </source>
</evidence>
<dbReference type="InterPro" id="IPR051261">
    <property type="entry name" value="NLR"/>
</dbReference>
<keyword evidence="1" id="KW-0433">Leucine-rich repeat</keyword>
<comment type="caution">
    <text evidence="6">The sequence shown here is derived from an EMBL/GenBank/DDBJ whole genome shotgun (WGS) entry which is preliminary data.</text>
</comment>
<protein>
    <recommendedName>
        <fullName evidence="5">TRADD-like N-terminal domain-containing protein</fullName>
    </recommendedName>
</protein>
<feature type="domain" description="TRADD-like N-terminal" evidence="5">
    <location>
        <begin position="437"/>
        <end position="498"/>
    </location>
</feature>
<dbReference type="CDD" id="cd03801">
    <property type="entry name" value="GT4_PimA-like"/>
    <property type="match status" value="1"/>
</dbReference>
<dbReference type="Pfam" id="PF20694">
    <property type="entry name" value="TRADD-like_N"/>
    <property type="match status" value="1"/>
</dbReference>
<keyword evidence="2" id="KW-0677">Repeat</keyword>
<evidence type="ECO:0000256" key="2">
    <source>
        <dbReference type="ARBA" id="ARBA00022737"/>
    </source>
</evidence>
<accession>A0AAU9X612</accession>
<dbReference type="AlphaFoldDB" id="A0AAU9X612"/>
<dbReference type="SMART" id="SM00368">
    <property type="entry name" value="LRR_RI"/>
    <property type="match status" value="5"/>
</dbReference>
<evidence type="ECO:0000256" key="1">
    <source>
        <dbReference type="ARBA" id="ARBA00022614"/>
    </source>
</evidence>
<name>A0AAU9X612_9CNID</name>
<dbReference type="PANTHER" id="PTHR24106">
    <property type="entry name" value="NACHT, LRR AND CARD DOMAINS-CONTAINING"/>
    <property type="match status" value="1"/>
</dbReference>
<dbReference type="Gene3D" id="3.80.10.10">
    <property type="entry name" value="Ribonuclease Inhibitor"/>
    <property type="match status" value="1"/>
</dbReference>